<dbReference type="HAMAP" id="MF_00009">
    <property type="entry name" value="Endoribonucl_YbeY"/>
    <property type="match status" value="1"/>
</dbReference>
<reference evidence="8 9" key="1">
    <citation type="submission" date="2020-12" db="EMBL/GenBank/DDBJ databases">
        <authorList>
            <person name="Awala S.I."/>
            <person name="Gwak J.-H."/>
            <person name="Kim S.-J."/>
            <person name="Rhee S.-K."/>
        </authorList>
    </citation>
    <scope>NUCLEOTIDE SEQUENCE [LARGE SCALE GENOMIC DNA]</scope>
    <source>
        <strain evidence="8 9">IT5</strain>
    </source>
</reference>
<dbReference type="Proteomes" id="UP000663088">
    <property type="component" value="Chromosome"/>
</dbReference>
<evidence type="ECO:0000256" key="1">
    <source>
        <dbReference type="ARBA" id="ARBA00010875"/>
    </source>
</evidence>
<feature type="binding site" evidence="7">
    <location>
        <position position="86"/>
    </location>
    <ligand>
        <name>Zn(2+)</name>
        <dbReference type="ChEBI" id="CHEBI:29105"/>
        <note>catalytic</note>
    </ligand>
</feature>
<dbReference type="Pfam" id="PF02130">
    <property type="entry name" value="YbeY"/>
    <property type="match status" value="1"/>
</dbReference>
<comment type="function">
    <text evidence="7">Single strand-specific metallo-endoribonuclease involved in late-stage 70S ribosome quality control and in maturation of the 3' terminus of the 16S rRNA.</text>
</comment>
<evidence type="ECO:0000256" key="6">
    <source>
        <dbReference type="ARBA" id="ARBA00022833"/>
    </source>
</evidence>
<evidence type="ECO:0000313" key="8">
    <source>
        <dbReference type="EMBL" id="QSR87266.1"/>
    </source>
</evidence>
<keyword evidence="7" id="KW-0963">Cytoplasm</keyword>
<dbReference type="EMBL" id="CP065956">
    <property type="protein sequence ID" value="QSR87266.1"/>
    <property type="molecule type" value="Genomic_DNA"/>
</dbReference>
<dbReference type="InterPro" id="IPR002036">
    <property type="entry name" value="YbeY"/>
</dbReference>
<keyword evidence="7" id="KW-0698">rRNA processing</keyword>
<organism evidence="8 9">
    <name type="scientific">Candidatus Methylacidiphilum infernorum</name>
    <dbReference type="NCBI Taxonomy" id="511746"/>
    <lineage>
        <taxon>Bacteria</taxon>
        <taxon>Pseudomonadati</taxon>
        <taxon>Verrucomicrobiota</taxon>
        <taxon>Methylacidiphilae</taxon>
        <taxon>Methylacidiphilales</taxon>
        <taxon>Methylacidiphilaceae</taxon>
        <taxon>Methylacidiphilum (ex Ratnadevi et al. 2023)</taxon>
    </lineage>
</organism>
<accession>A0ABX7PXH6</accession>
<evidence type="ECO:0000256" key="5">
    <source>
        <dbReference type="ARBA" id="ARBA00022801"/>
    </source>
</evidence>
<comment type="cofactor">
    <cofactor evidence="7">
        <name>Zn(2+)</name>
        <dbReference type="ChEBI" id="CHEBI:29105"/>
    </cofactor>
    <text evidence="7">Binds 1 zinc ion.</text>
</comment>
<keyword evidence="9" id="KW-1185">Reference proteome</keyword>
<dbReference type="SUPFAM" id="SSF55486">
    <property type="entry name" value="Metalloproteases ('zincins'), catalytic domain"/>
    <property type="match status" value="1"/>
</dbReference>
<keyword evidence="7" id="KW-0690">Ribosome biogenesis</keyword>
<comment type="similarity">
    <text evidence="1 7">Belongs to the endoribonuclease YbeY family.</text>
</comment>
<dbReference type="EC" id="3.1.-.-" evidence="7"/>
<keyword evidence="5 7" id="KW-0378">Hydrolase</keyword>
<evidence type="ECO:0000256" key="3">
    <source>
        <dbReference type="ARBA" id="ARBA00022723"/>
    </source>
</evidence>
<keyword evidence="4 7" id="KW-0255">Endonuclease</keyword>
<feature type="binding site" evidence="7">
    <location>
        <position position="76"/>
    </location>
    <ligand>
        <name>Zn(2+)</name>
        <dbReference type="ChEBI" id="CHEBI:29105"/>
        <note>catalytic</note>
    </ligand>
</feature>
<evidence type="ECO:0000256" key="2">
    <source>
        <dbReference type="ARBA" id="ARBA00022722"/>
    </source>
</evidence>
<protein>
    <recommendedName>
        <fullName evidence="7">Endoribonuclease YbeY</fullName>
        <ecNumber evidence="7">3.1.-.-</ecNumber>
    </recommendedName>
</protein>
<dbReference type="InterPro" id="IPR023091">
    <property type="entry name" value="MetalPrtase_cat_dom_sf_prd"/>
</dbReference>
<comment type="subcellular location">
    <subcellularLocation>
        <location evidence="7">Cytoplasm</location>
    </subcellularLocation>
</comment>
<gene>
    <name evidence="7 8" type="primary">ybeY</name>
    <name evidence="8" type="ORF">EM20IM_02730</name>
</gene>
<evidence type="ECO:0000313" key="9">
    <source>
        <dbReference type="Proteomes" id="UP000663088"/>
    </source>
</evidence>
<sequence length="117" mass="13611">MELIADQPRLPQKIYFVLLPEKTMGEVHNLFFRDPHPTDVISFDYGEILICPSVAEKEARQRSIAVLKEVLLYGIHGMLHLCGMDDSKEEERKRMEQVQESILEKIWEKLQSTAFHG</sequence>
<dbReference type="RefSeq" id="WP_206847714.1">
    <property type="nucleotide sequence ID" value="NZ_CP065956.1"/>
</dbReference>
<dbReference type="NCBIfam" id="TIGR00043">
    <property type="entry name" value="rRNA maturation RNase YbeY"/>
    <property type="match status" value="1"/>
</dbReference>
<keyword evidence="2 7" id="KW-0540">Nuclease</keyword>
<name>A0ABX7PXH6_9BACT</name>
<keyword evidence="6 7" id="KW-0862">Zinc</keyword>
<proteinExistence type="inferred from homology"/>
<dbReference type="Gene3D" id="3.40.390.30">
    <property type="entry name" value="Metalloproteases ('zincins'), catalytic domain"/>
    <property type="match status" value="1"/>
</dbReference>
<evidence type="ECO:0000256" key="4">
    <source>
        <dbReference type="ARBA" id="ARBA00022759"/>
    </source>
</evidence>
<feature type="binding site" evidence="7">
    <location>
        <position position="80"/>
    </location>
    <ligand>
        <name>Zn(2+)</name>
        <dbReference type="ChEBI" id="CHEBI:29105"/>
        <note>catalytic</note>
    </ligand>
</feature>
<keyword evidence="3 7" id="KW-0479">Metal-binding</keyword>
<evidence type="ECO:0000256" key="7">
    <source>
        <dbReference type="HAMAP-Rule" id="MF_00009"/>
    </source>
</evidence>